<evidence type="ECO:0000313" key="3">
    <source>
        <dbReference type="Proteomes" id="UP001043456"/>
    </source>
</evidence>
<protein>
    <submittedName>
        <fullName evidence="2">Uncharacterized protein</fullName>
    </submittedName>
</protein>
<dbReference type="AlphaFoldDB" id="A0A9P3BMM4"/>
<feature type="region of interest" description="Disordered" evidence="1">
    <location>
        <begin position="140"/>
        <end position="172"/>
    </location>
</feature>
<dbReference type="Proteomes" id="UP001043456">
    <property type="component" value="Unassembled WGS sequence"/>
</dbReference>
<sequence>MDMTRVDWSKVGPKALPWLNPETEAVSLEAIAKFPGGYTLKAALLASLEVVKQTLNVASAVPTAAEYISVNIAVPAGTRALDLTHWAADNAGKFINIRSVALCGRSCRASRTAWTRTSRGSLLGRQLVRRRWPHLLRSVSTVRTTPAPAGSTPAGSAATGTNSGPPATGGDHLSALKAHVRAIVIRHDFSVD</sequence>
<reference evidence="2 3" key="1">
    <citation type="submission" date="2018-10" db="EMBL/GenBank/DDBJ databases">
        <title>Pan-genome distribution and transcriptional activeness of fungal secondary metabolism genes in Aspergillus section Fumigati.</title>
        <authorList>
            <person name="Takahashi H."/>
            <person name="Umemura M."/>
            <person name="Ninomiya A."/>
            <person name="Kusuya Y."/>
            <person name="Urayama S."/>
            <person name="Shimizu M."/>
            <person name="Watanabe A."/>
            <person name="Kamei K."/>
            <person name="Yaguchi T."/>
            <person name="Hagiwara D."/>
        </authorList>
    </citation>
    <scope>NUCLEOTIDE SEQUENCE [LARGE SCALE GENOMIC DNA]</scope>
    <source>
        <strain evidence="2 3">IFM 55266</strain>
    </source>
</reference>
<dbReference type="EMBL" id="BHVY01000007">
    <property type="protein sequence ID" value="GIJ91143.1"/>
    <property type="molecule type" value="Genomic_DNA"/>
</dbReference>
<name>A0A9P3BMM4_9EURO</name>
<dbReference type="RefSeq" id="XP_043161889.1">
    <property type="nucleotide sequence ID" value="XM_043305954.1"/>
</dbReference>
<dbReference type="OrthoDB" id="10631753at2759"/>
<dbReference type="GeneID" id="67008718"/>
<proteinExistence type="predicted"/>
<organism evidence="2 3">
    <name type="scientific">Aspergillus pseudoviridinutans</name>
    <dbReference type="NCBI Taxonomy" id="1517512"/>
    <lineage>
        <taxon>Eukaryota</taxon>
        <taxon>Fungi</taxon>
        <taxon>Dikarya</taxon>
        <taxon>Ascomycota</taxon>
        <taxon>Pezizomycotina</taxon>
        <taxon>Eurotiomycetes</taxon>
        <taxon>Eurotiomycetidae</taxon>
        <taxon>Eurotiales</taxon>
        <taxon>Aspergillaceae</taxon>
        <taxon>Aspergillus</taxon>
        <taxon>Aspergillus subgen. Fumigati</taxon>
    </lineage>
</organism>
<comment type="caution">
    <text evidence="2">The sequence shown here is derived from an EMBL/GenBank/DDBJ whole genome shotgun (WGS) entry which is preliminary data.</text>
</comment>
<evidence type="ECO:0000256" key="1">
    <source>
        <dbReference type="SAM" id="MobiDB-lite"/>
    </source>
</evidence>
<evidence type="ECO:0000313" key="2">
    <source>
        <dbReference type="EMBL" id="GIJ91143.1"/>
    </source>
</evidence>
<accession>A0A9P3BMM4</accession>
<gene>
    <name evidence="2" type="ORF">Asppvi_010108</name>
</gene>
<feature type="compositionally biased region" description="Low complexity" evidence="1">
    <location>
        <begin position="144"/>
        <end position="165"/>
    </location>
</feature>
<keyword evidence="3" id="KW-1185">Reference proteome</keyword>